<reference evidence="7 8" key="1">
    <citation type="submission" date="2020-02" db="EMBL/GenBank/DDBJ databases">
        <title>Whole-genome analyses of novel actinobacteria.</title>
        <authorList>
            <person name="Sahin N."/>
            <person name="Tatar D."/>
        </authorList>
    </citation>
    <scope>NUCLEOTIDE SEQUENCE [LARGE SCALE GENOMIC DNA]</scope>
    <source>
        <strain evidence="7 8">SB3404</strain>
    </source>
</reference>
<evidence type="ECO:0000256" key="4">
    <source>
        <dbReference type="ARBA" id="ARBA00022989"/>
    </source>
</evidence>
<keyword evidence="4 6" id="KW-1133">Transmembrane helix</keyword>
<evidence type="ECO:0000313" key="7">
    <source>
        <dbReference type="EMBL" id="NGO68278.1"/>
    </source>
</evidence>
<comment type="subcellular location">
    <subcellularLocation>
        <location evidence="1">Cell membrane</location>
        <topology evidence="1">Multi-pass membrane protein</topology>
    </subcellularLocation>
</comment>
<feature type="transmembrane region" description="Helical" evidence="6">
    <location>
        <begin position="266"/>
        <end position="286"/>
    </location>
</feature>
<dbReference type="InterPro" id="IPR001851">
    <property type="entry name" value="ABC_transp_permease"/>
</dbReference>
<dbReference type="EMBL" id="JAAKZZ010000051">
    <property type="protein sequence ID" value="NGO68278.1"/>
    <property type="molecule type" value="Genomic_DNA"/>
</dbReference>
<dbReference type="CDD" id="cd06580">
    <property type="entry name" value="TM_PBP1_transp_TpRbsC_like"/>
    <property type="match status" value="1"/>
</dbReference>
<organism evidence="7 8">
    <name type="scientific">Streptomyces boncukensis</name>
    <dbReference type="NCBI Taxonomy" id="2711219"/>
    <lineage>
        <taxon>Bacteria</taxon>
        <taxon>Bacillati</taxon>
        <taxon>Actinomycetota</taxon>
        <taxon>Actinomycetes</taxon>
        <taxon>Kitasatosporales</taxon>
        <taxon>Streptomycetaceae</taxon>
        <taxon>Streptomyces</taxon>
    </lineage>
</organism>
<dbReference type="AlphaFoldDB" id="A0A6G4WT42"/>
<dbReference type="Pfam" id="PF02653">
    <property type="entry name" value="BPD_transp_2"/>
    <property type="match status" value="1"/>
</dbReference>
<dbReference type="GO" id="GO:0005886">
    <property type="term" value="C:plasma membrane"/>
    <property type="evidence" value="ECO:0007669"/>
    <property type="project" value="UniProtKB-SubCell"/>
</dbReference>
<gene>
    <name evidence="7" type="ORF">G5C65_07910</name>
</gene>
<evidence type="ECO:0000256" key="1">
    <source>
        <dbReference type="ARBA" id="ARBA00004651"/>
    </source>
</evidence>
<evidence type="ECO:0000256" key="3">
    <source>
        <dbReference type="ARBA" id="ARBA00022692"/>
    </source>
</evidence>
<evidence type="ECO:0000256" key="2">
    <source>
        <dbReference type="ARBA" id="ARBA00022475"/>
    </source>
</evidence>
<evidence type="ECO:0000313" key="8">
    <source>
        <dbReference type="Proteomes" id="UP000477722"/>
    </source>
</evidence>
<protein>
    <submittedName>
        <fullName evidence="7">ABC transporter permease</fullName>
    </submittedName>
</protein>
<name>A0A6G4WT42_9ACTN</name>
<accession>A0A6G4WT42</accession>
<dbReference type="RefSeq" id="WP_165297931.1">
    <property type="nucleotide sequence ID" value="NZ_JAAKZZ010000051.1"/>
</dbReference>
<dbReference type="GO" id="GO:0022857">
    <property type="term" value="F:transmembrane transporter activity"/>
    <property type="evidence" value="ECO:0007669"/>
    <property type="project" value="InterPro"/>
</dbReference>
<feature type="transmembrane region" description="Helical" evidence="6">
    <location>
        <begin position="136"/>
        <end position="157"/>
    </location>
</feature>
<comment type="caution">
    <text evidence="7">The sequence shown here is derived from an EMBL/GenBank/DDBJ whole genome shotgun (WGS) entry which is preliminary data.</text>
</comment>
<proteinExistence type="predicted"/>
<feature type="transmembrane region" description="Helical" evidence="6">
    <location>
        <begin position="218"/>
        <end position="236"/>
    </location>
</feature>
<feature type="transmembrane region" description="Helical" evidence="6">
    <location>
        <begin position="113"/>
        <end position="130"/>
    </location>
</feature>
<feature type="transmembrane region" description="Helical" evidence="6">
    <location>
        <begin position="80"/>
        <end position="101"/>
    </location>
</feature>
<evidence type="ECO:0000256" key="6">
    <source>
        <dbReference type="SAM" id="Phobius"/>
    </source>
</evidence>
<keyword evidence="8" id="KW-1185">Reference proteome</keyword>
<feature type="transmembrane region" description="Helical" evidence="6">
    <location>
        <begin position="34"/>
        <end position="60"/>
    </location>
</feature>
<keyword evidence="2" id="KW-1003">Cell membrane</keyword>
<evidence type="ECO:0000256" key="5">
    <source>
        <dbReference type="ARBA" id="ARBA00023136"/>
    </source>
</evidence>
<keyword evidence="5 6" id="KW-0472">Membrane</keyword>
<feature type="transmembrane region" description="Helical" evidence="6">
    <location>
        <begin position="298"/>
        <end position="328"/>
    </location>
</feature>
<dbReference type="Proteomes" id="UP000477722">
    <property type="component" value="Unassembled WGS sequence"/>
</dbReference>
<keyword evidence="3 6" id="KW-0812">Transmembrane</keyword>
<dbReference type="PANTHER" id="PTHR47089:SF1">
    <property type="entry name" value="GUANOSINE ABC TRANSPORTER PERMEASE PROTEIN NUPP"/>
    <property type="match status" value="1"/>
</dbReference>
<sequence length="394" mass="42139">MNDLGETPEQRALHRHLEDRYWLRLRGRFSKEKLILALAAPVLAIVAALVLSSLVIAASGKDPLHAFSVMIDFGSKSDSQVWIVNKAIPYYLSAAAVAIGFRMKLFNIGVDGQYRVAAFFAAAVGGALALPGAIQIPIIILTAMAVGAVWAGIAGVLKTTRGVSEVITTIMLNSIAGSLIGYFLSEDKLAVKDGNLFHTTNLPDSSHFFTIPTDPKPIYGTIVIAIAVGLAYWFVLGRTRFGFDLRAVGRSEPAAAASGVSVKRMVVTSMLLSGAVAGLVGMPTLLNVSYNYGTDFPAGIGFTGIAIALLGRNHPIGMALAALLWGFLERTGIRLEFEDYAQEIVEVMQGIIVLCVVIAYETVRRYGLRVQQRKVGEELSARAAGTNDKPEVSA</sequence>
<feature type="transmembrane region" description="Helical" evidence="6">
    <location>
        <begin position="166"/>
        <end position="184"/>
    </location>
</feature>
<dbReference type="PANTHER" id="PTHR47089">
    <property type="entry name" value="ABC TRANSPORTER, PERMEASE PROTEIN"/>
    <property type="match status" value="1"/>
</dbReference>